<dbReference type="SUPFAM" id="SSF52833">
    <property type="entry name" value="Thioredoxin-like"/>
    <property type="match status" value="1"/>
</dbReference>
<dbReference type="InterPro" id="IPR003782">
    <property type="entry name" value="SCO1/SenC"/>
</dbReference>
<name>A0ABW6DLR0_9BACT</name>
<gene>
    <name evidence="2" type="ORF">SKC37_07295</name>
</gene>
<dbReference type="PANTHER" id="PTHR12151:SF25">
    <property type="entry name" value="LINALOOL DEHYDRATASE_ISOMERASE DOMAIN-CONTAINING PROTEIN"/>
    <property type="match status" value="1"/>
</dbReference>
<dbReference type="Pfam" id="PF02630">
    <property type="entry name" value="SCO1-SenC"/>
    <property type="match status" value="1"/>
</dbReference>
<evidence type="ECO:0000313" key="2">
    <source>
        <dbReference type="EMBL" id="MFD3408456.1"/>
    </source>
</evidence>
<dbReference type="CDD" id="cd02968">
    <property type="entry name" value="SCO"/>
    <property type="match status" value="1"/>
</dbReference>
<reference evidence="2 3" key="1">
    <citation type="submission" date="2024-03" db="EMBL/GenBank/DDBJ databases">
        <title>Aquirufa genome sequencing.</title>
        <authorList>
            <person name="Pitt A."/>
            <person name="Hahn M.W."/>
        </authorList>
    </citation>
    <scope>NUCLEOTIDE SEQUENCE [LARGE SCALE GENOMIC DNA]</scope>
    <source>
        <strain evidence="2 3">HETE-83D</strain>
    </source>
</reference>
<dbReference type="InterPro" id="IPR036249">
    <property type="entry name" value="Thioredoxin-like_sf"/>
</dbReference>
<dbReference type="PANTHER" id="PTHR12151">
    <property type="entry name" value="ELECTRON TRANSPORT PROTIN SCO1/SENC FAMILY MEMBER"/>
    <property type="match status" value="1"/>
</dbReference>
<dbReference type="Gene3D" id="3.40.30.10">
    <property type="entry name" value="Glutaredoxin"/>
    <property type="match status" value="1"/>
</dbReference>
<keyword evidence="3" id="KW-1185">Reference proteome</keyword>
<evidence type="ECO:0000256" key="1">
    <source>
        <dbReference type="ARBA" id="ARBA00010996"/>
    </source>
</evidence>
<dbReference type="EMBL" id="JBBKXX010000002">
    <property type="protein sequence ID" value="MFD3408456.1"/>
    <property type="molecule type" value="Genomic_DNA"/>
</dbReference>
<comment type="caution">
    <text evidence="2">The sequence shown here is derived from an EMBL/GenBank/DDBJ whole genome shotgun (WGS) entry which is preliminary data.</text>
</comment>
<evidence type="ECO:0000313" key="3">
    <source>
        <dbReference type="Proteomes" id="UP001598019"/>
    </source>
</evidence>
<accession>A0ABW6DLR0</accession>
<dbReference type="Proteomes" id="UP001598019">
    <property type="component" value="Unassembled WGS sequence"/>
</dbReference>
<comment type="similarity">
    <text evidence="1">Belongs to the SCO1/2 family.</text>
</comment>
<proteinExistence type="inferred from homology"/>
<organism evidence="2 3">
    <name type="scientific">Aquirufa esocilacus</name>
    <dbReference type="NCBI Taxonomy" id="3096513"/>
    <lineage>
        <taxon>Bacteria</taxon>
        <taxon>Pseudomonadati</taxon>
        <taxon>Bacteroidota</taxon>
        <taxon>Cytophagia</taxon>
        <taxon>Cytophagales</taxon>
        <taxon>Flectobacillaceae</taxon>
        <taxon>Aquirufa</taxon>
    </lineage>
</organism>
<sequence length="208" mass="23905">MRNYWLISIFLVACSETPVSKIPFYNTPDFNPYFISEAEASSKITHRIKPFAFYNQDSTLFRSESLQGKVYVANFIFTRCSNICPDMTAQMKRIEKAFQSNSTVALVSFTVTPWFDDVKTLHKFGEKFQISSSNWSLLTGPKASIYTLARQSFFAEESIGYNKDTNEFLHTEHIILVDQKGRIRGIYNGTIPLDADQCIEDMKLLLQE</sequence>
<protein>
    <submittedName>
        <fullName evidence="2">SCO family protein</fullName>
    </submittedName>
</protein>
<dbReference type="RefSeq" id="WP_377980844.1">
    <property type="nucleotide sequence ID" value="NZ_JBBKXX010000002.1"/>
</dbReference>